<evidence type="ECO:0000259" key="1">
    <source>
        <dbReference type="Pfam" id="PF18765"/>
    </source>
</evidence>
<organism evidence="2 3">
    <name type="scientific">Candidatus Schekmanbacteria bacterium RBG_13_48_7</name>
    <dbReference type="NCBI Taxonomy" id="1817878"/>
    <lineage>
        <taxon>Bacteria</taxon>
        <taxon>Candidatus Schekmaniibacteriota</taxon>
    </lineage>
</organism>
<reference evidence="2 3" key="1">
    <citation type="journal article" date="2016" name="Nat. Commun.">
        <title>Thousands of microbial genomes shed light on interconnected biogeochemical processes in an aquifer system.</title>
        <authorList>
            <person name="Anantharaman K."/>
            <person name="Brown C.T."/>
            <person name="Hug L.A."/>
            <person name="Sharon I."/>
            <person name="Castelle C.J."/>
            <person name="Probst A.J."/>
            <person name="Thomas B.C."/>
            <person name="Singh A."/>
            <person name="Wilkins M.J."/>
            <person name="Karaoz U."/>
            <person name="Brodie E.L."/>
            <person name="Williams K.H."/>
            <person name="Hubbard S.S."/>
            <person name="Banfield J.F."/>
        </authorList>
    </citation>
    <scope>NUCLEOTIDE SEQUENCE [LARGE SCALE GENOMIC DNA]</scope>
</reference>
<comment type="caution">
    <text evidence="2">The sequence shown here is derived from an EMBL/GenBank/DDBJ whole genome shotgun (WGS) entry which is preliminary data.</text>
</comment>
<dbReference type="CDD" id="cd05403">
    <property type="entry name" value="NT_KNTase_like"/>
    <property type="match status" value="1"/>
</dbReference>
<dbReference type="Proteomes" id="UP000179266">
    <property type="component" value="Unassembled WGS sequence"/>
</dbReference>
<accession>A0A1F7RMG6</accession>
<protein>
    <recommendedName>
        <fullName evidence="1">Polymerase beta nucleotidyltransferase domain-containing protein</fullName>
    </recommendedName>
</protein>
<dbReference type="AlphaFoldDB" id="A0A1F7RMG6"/>
<evidence type="ECO:0000313" key="3">
    <source>
        <dbReference type="Proteomes" id="UP000179266"/>
    </source>
</evidence>
<dbReference type="InterPro" id="IPR041633">
    <property type="entry name" value="Polbeta"/>
</dbReference>
<dbReference type="SUPFAM" id="SSF81301">
    <property type="entry name" value="Nucleotidyltransferase"/>
    <property type="match status" value="1"/>
</dbReference>
<sequence>MNKVSKIPASYQKDIEKAIKILKEAGCAEVLLFGSLIEGKVKDGSDIDLAIRGCPRGMYFSLVGKLLLELDHPVDLVNLDINKELADYLEREGNLVHVS</sequence>
<name>A0A1F7RMG6_9BACT</name>
<proteinExistence type="predicted"/>
<dbReference type="Gene3D" id="3.30.460.10">
    <property type="entry name" value="Beta Polymerase, domain 2"/>
    <property type="match status" value="1"/>
</dbReference>
<feature type="domain" description="Polymerase beta nucleotidyltransferase" evidence="1">
    <location>
        <begin position="16"/>
        <end position="96"/>
    </location>
</feature>
<gene>
    <name evidence="2" type="ORF">A2161_08965</name>
</gene>
<evidence type="ECO:0000313" key="2">
    <source>
        <dbReference type="EMBL" id="OGL42762.1"/>
    </source>
</evidence>
<dbReference type="InterPro" id="IPR043519">
    <property type="entry name" value="NT_sf"/>
</dbReference>
<dbReference type="EMBL" id="MGDD01000307">
    <property type="protein sequence ID" value="OGL42762.1"/>
    <property type="molecule type" value="Genomic_DNA"/>
</dbReference>
<dbReference type="Pfam" id="PF18765">
    <property type="entry name" value="Polbeta"/>
    <property type="match status" value="1"/>
</dbReference>